<reference evidence="11 12" key="1">
    <citation type="submission" date="2015-09" db="EMBL/GenBank/DDBJ databases">
        <title>Draft genome of a European isolate of the apple canker pathogen Neonectria ditissima.</title>
        <authorList>
            <person name="Gomez-Cortecero A."/>
            <person name="Harrison R.J."/>
            <person name="Armitage A.D."/>
        </authorList>
    </citation>
    <scope>NUCLEOTIDE SEQUENCE [LARGE SCALE GENOMIC DNA]</scope>
    <source>
        <strain evidence="11 12">R09/05</strain>
    </source>
</reference>
<dbReference type="SUPFAM" id="SSF55190">
    <property type="entry name" value="Arginyl-tRNA synthetase (ArgRS), N-terminal 'additional' domain"/>
    <property type="match status" value="1"/>
</dbReference>
<keyword evidence="4 9" id="KW-0547">Nucleotide-binding</keyword>
<dbReference type="PANTHER" id="PTHR11956">
    <property type="entry name" value="ARGINYL-TRNA SYNTHETASE"/>
    <property type="match status" value="1"/>
</dbReference>
<evidence type="ECO:0000256" key="4">
    <source>
        <dbReference type="ARBA" id="ARBA00022741"/>
    </source>
</evidence>
<evidence type="ECO:0000256" key="2">
    <source>
        <dbReference type="ARBA" id="ARBA00012837"/>
    </source>
</evidence>
<dbReference type="Gene3D" id="1.10.730.10">
    <property type="entry name" value="Isoleucyl-tRNA Synthetase, Domain 1"/>
    <property type="match status" value="1"/>
</dbReference>
<keyword evidence="3 9" id="KW-0436">Ligase</keyword>
<dbReference type="SUPFAM" id="SSF52374">
    <property type="entry name" value="Nucleotidylyl transferase"/>
    <property type="match status" value="1"/>
</dbReference>
<comment type="caution">
    <text evidence="11">The sequence shown here is derived from an EMBL/GenBank/DDBJ whole genome shotgun (WGS) entry which is preliminary data.</text>
</comment>
<proteinExistence type="inferred from homology"/>
<evidence type="ECO:0000256" key="8">
    <source>
        <dbReference type="ARBA" id="ARBA00049339"/>
    </source>
</evidence>
<dbReference type="NCBIfam" id="TIGR00456">
    <property type="entry name" value="argS"/>
    <property type="match status" value="1"/>
</dbReference>
<evidence type="ECO:0000256" key="9">
    <source>
        <dbReference type="RuleBase" id="RU363038"/>
    </source>
</evidence>
<dbReference type="SUPFAM" id="SSF47323">
    <property type="entry name" value="Anticodon-binding domain of a subclass of class I aminoacyl-tRNA synthetases"/>
    <property type="match status" value="1"/>
</dbReference>
<dbReference type="GO" id="GO:0032543">
    <property type="term" value="P:mitochondrial translation"/>
    <property type="evidence" value="ECO:0007669"/>
    <property type="project" value="TreeGrafter"/>
</dbReference>
<dbReference type="Pfam" id="PF05746">
    <property type="entry name" value="DALR_1"/>
    <property type="match status" value="1"/>
</dbReference>
<accession>A0A0P7B5R8</accession>
<evidence type="ECO:0000313" key="11">
    <source>
        <dbReference type="EMBL" id="KPM37146.1"/>
    </source>
</evidence>
<dbReference type="Proteomes" id="UP000050424">
    <property type="component" value="Unassembled WGS sequence"/>
</dbReference>
<dbReference type="InterPro" id="IPR036695">
    <property type="entry name" value="Arg-tRNA-synth_N_sf"/>
</dbReference>
<dbReference type="Gene3D" id="3.30.1360.70">
    <property type="entry name" value="Arginyl tRNA synthetase N-terminal domain"/>
    <property type="match status" value="1"/>
</dbReference>
<gene>
    <name evidence="11" type="ORF">AK830_g9409</name>
</gene>
<evidence type="ECO:0000256" key="5">
    <source>
        <dbReference type="ARBA" id="ARBA00022840"/>
    </source>
</evidence>
<dbReference type="InterPro" id="IPR001278">
    <property type="entry name" value="Arg-tRNA-ligase"/>
</dbReference>
<dbReference type="Gene3D" id="3.40.50.620">
    <property type="entry name" value="HUPs"/>
    <property type="match status" value="1"/>
</dbReference>
<evidence type="ECO:0000256" key="3">
    <source>
        <dbReference type="ARBA" id="ARBA00022598"/>
    </source>
</evidence>
<dbReference type="InterPro" id="IPR009080">
    <property type="entry name" value="tRNAsynth_Ia_anticodon-bd"/>
</dbReference>
<dbReference type="SMART" id="SM00836">
    <property type="entry name" value="DALR_1"/>
    <property type="match status" value="1"/>
</dbReference>
<dbReference type="GO" id="GO:0005524">
    <property type="term" value="F:ATP binding"/>
    <property type="evidence" value="ECO:0007669"/>
    <property type="project" value="UniProtKB-KW"/>
</dbReference>
<keyword evidence="7 9" id="KW-0030">Aminoacyl-tRNA synthetase</keyword>
<keyword evidence="12" id="KW-1185">Reference proteome</keyword>
<dbReference type="InterPro" id="IPR035684">
    <property type="entry name" value="ArgRS_core"/>
</dbReference>
<keyword evidence="5 9" id="KW-0067">ATP-binding</keyword>
<comment type="catalytic activity">
    <reaction evidence="8">
        <text>tRNA(Arg) + L-arginine + ATP = L-arginyl-tRNA(Arg) + AMP + diphosphate</text>
        <dbReference type="Rhea" id="RHEA:20301"/>
        <dbReference type="Rhea" id="RHEA-COMP:9658"/>
        <dbReference type="Rhea" id="RHEA-COMP:9673"/>
        <dbReference type="ChEBI" id="CHEBI:30616"/>
        <dbReference type="ChEBI" id="CHEBI:32682"/>
        <dbReference type="ChEBI" id="CHEBI:33019"/>
        <dbReference type="ChEBI" id="CHEBI:78442"/>
        <dbReference type="ChEBI" id="CHEBI:78513"/>
        <dbReference type="ChEBI" id="CHEBI:456215"/>
        <dbReference type="EC" id="6.1.1.19"/>
    </reaction>
</comment>
<dbReference type="AlphaFoldDB" id="A0A0P7B5R8"/>
<dbReference type="EMBL" id="LKCW01000175">
    <property type="protein sequence ID" value="KPM37146.1"/>
    <property type="molecule type" value="Genomic_DNA"/>
</dbReference>
<dbReference type="STRING" id="78410.A0A0P7B5R8"/>
<dbReference type="GO" id="GO:0006420">
    <property type="term" value="P:arginyl-tRNA aminoacylation"/>
    <property type="evidence" value="ECO:0007669"/>
    <property type="project" value="InterPro"/>
</dbReference>
<evidence type="ECO:0000313" key="12">
    <source>
        <dbReference type="Proteomes" id="UP000050424"/>
    </source>
</evidence>
<dbReference type="Pfam" id="PF00750">
    <property type="entry name" value="tRNA-synt_1d"/>
    <property type="match status" value="1"/>
</dbReference>
<organism evidence="11 12">
    <name type="scientific">Neonectria ditissima</name>
    <dbReference type="NCBI Taxonomy" id="78410"/>
    <lineage>
        <taxon>Eukaryota</taxon>
        <taxon>Fungi</taxon>
        <taxon>Dikarya</taxon>
        <taxon>Ascomycota</taxon>
        <taxon>Pezizomycotina</taxon>
        <taxon>Sordariomycetes</taxon>
        <taxon>Hypocreomycetidae</taxon>
        <taxon>Hypocreales</taxon>
        <taxon>Nectriaceae</taxon>
        <taxon>Neonectria</taxon>
    </lineage>
</organism>
<evidence type="ECO:0000256" key="1">
    <source>
        <dbReference type="ARBA" id="ARBA00005594"/>
    </source>
</evidence>
<dbReference type="PRINTS" id="PR01038">
    <property type="entry name" value="TRNASYNTHARG"/>
</dbReference>
<keyword evidence="6 9" id="KW-0648">Protein biosynthesis</keyword>
<comment type="similarity">
    <text evidence="1 9">Belongs to the class-I aminoacyl-tRNA synthetase family.</text>
</comment>
<evidence type="ECO:0000256" key="6">
    <source>
        <dbReference type="ARBA" id="ARBA00022917"/>
    </source>
</evidence>
<sequence length="636" mass="71780">MATCTINGIQDLLGKAGLDTPVPDFPGGDIVHNPQDIFRAYLAETLQKLVDCDRVVAYEAIQPSNMTGMGDLVILTEYDRRVYALTRKGIVTNMCLRDQLPRSPPFACPIPDGIHLRVLSSPNTLSRLLLPYIHDRNKSYGYDASVGLADAKAPEGPKKKVIVEFSSPNMASEFQVSHLRSTLVGAYVANIHAGMGWDVVKMNYLGDWGKQIGLLAAGWQRFGSEEEFQSAPLQHLLHVNHKIKELFKPEEEERKVAKADDKDVTEIESRGLYAERDDFFKKMEDREPEAIALWQRFRDATVEDYKESYARLGIQFDEYSGESQVSAESVAEVETALKEKGVYEEHDGSWMIDFSKHNAKGLSTAVVRYRNGTTSYLLRDLAAVLDRAKAHSYDKMIYVVAMEQEMHFHRVTKTLELMGRADLSEKIQHVAFAKITGLLDQFKDAQLLSDYIDGCRLTMQAEMSDDTEDPVFVTKTDKSLESLGLSGLFIQDLNHKRTTSYACDTKRMTSFEGETGAAIQNCYARLLSILEAKPEELDYATLDYSQLETEDHSEILRIMTQFPDTTYGSFKNLEPTAIIIYLGRLVDQVMLTLDDDDEQDWTGREEATKARMALYETARQVLENGLRMLGLSPWSP</sequence>
<evidence type="ECO:0000259" key="10">
    <source>
        <dbReference type="SMART" id="SM00836"/>
    </source>
</evidence>
<dbReference type="PANTHER" id="PTHR11956:SF11">
    <property type="entry name" value="ARGININE--TRNA LIGASE, MITOCHONDRIAL-RELATED"/>
    <property type="match status" value="1"/>
</dbReference>
<protein>
    <recommendedName>
        <fullName evidence="2">arginine--tRNA ligase</fullName>
        <ecNumber evidence="2">6.1.1.19</ecNumber>
    </recommendedName>
</protein>
<dbReference type="InterPro" id="IPR008909">
    <property type="entry name" value="DALR_anticod-bd"/>
</dbReference>
<dbReference type="GO" id="GO:0005739">
    <property type="term" value="C:mitochondrion"/>
    <property type="evidence" value="ECO:0007669"/>
    <property type="project" value="TreeGrafter"/>
</dbReference>
<name>A0A0P7B5R8_9HYPO</name>
<dbReference type="InterPro" id="IPR014729">
    <property type="entry name" value="Rossmann-like_a/b/a_fold"/>
</dbReference>
<dbReference type="OrthoDB" id="68056at2759"/>
<feature type="domain" description="DALR anticodon binding" evidence="10">
    <location>
        <begin position="519"/>
        <end position="633"/>
    </location>
</feature>
<dbReference type="EC" id="6.1.1.19" evidence="2"/>
<evidence type="ECO:0000256" key="7">
    <source>
        <dbReference type="ARBA" id="ARBA00023146"/>
    </source>
</evidence>
<dbReference type="GO" id="GO:0004814">
    <property type="term" value="F:arginine-tRNA ligase activity"/>
    <property type="evidence" value="ECO:0007669"/>
    <property type="project" value="UniProtKB-EC"/>
</dbReference>